<dbReference type="InterPro" id="IPR050951">
    <property type="entry name" value="Retrovirus_Pol_polyprotein"/>
</dbReference>
<dbReference type="Pfam" id="PF17921">
    <property type="entry name" value="Integrase_H2C2"/>
    <property type="match status" value="1"/>
</dbReference>
<protein>
    <recommendedName>
        <fullName evidence="1">RNA-directed DNA polymerase</fullName>
        <ecNumber evidence="1">2.7.7.49</ecNumber>
    </recommendedName>
</protein>
<dbReference type="OrthoDB" id="6625515at2759"/>
<dbReference type="GO" id="GO:0003964">
    <property type="term" value="F:RNA-directed DNA polymerase activity"/>
    <property type="evidence" value="ECO:0007669"/>
    <property type="project" value="UniProtKB-EC"/>
</dbReference>
<dbReference type="EMBL" id="CADCXU010035400">
    <property type="protein sequence ID" value="CAB0020552.1"/>
    <property type="molecule type" value="Genomic_DNA"/>
</dbReference>
<feature type="domain" description="Integrase zinc-binding" evidence="2">
    <location>
        <begin position="63"/>
        <end position="115"/>
    </location>
</feature>
<proteinExistence type="predicted"/>
<dbReference type="PANTHER" id="PTHR37984:SF5">
    <property type="entry name" value="PROTEIN NYNRIN-LIKE"/>
    <property type="match status" value="1"/>
</dbReference>
<evidence type="ECO:0000256" key="1">
    <source>
        <dbReference type="ARBA" id="ARBA00012493"/>
    </source>
</evidence>
<organism evidence="3 4">
    <name type="scientific">Nesidiocoris tenuis</name>
    <dbReference type="NCBI Taxonomy" id="355587"/>
    <lineage>
        <taxon>Eukaryota</taxon>
        <taxon>Metazoa</taxon>
        <taxon>Ecdysozoa</taxon>
        <taxon>Arthropoda</taxon>
        <taxon>Hexapoda</taxon>
        <taxon>Insecta</taxon>
        <taxon>Pterygota</taxon>
        <taxon>Neoptera</taxon>
        <taxon>Paraneoptera</taxon>
        <taxon>Hemiptera</taxon>
        <taxon>Heteroptera</taxon>
        <taxon>Panheteroptera</taxon>
        <taxon>Cimicomorpha</taxon>
        <taxon>Miridae</taxon>
        <taxon>Dicyphina</taxon>
        <taxon>Nesidiocoris</taxon>
    </lineage>
</organism>
<dbReference type="InterPro" id="IPR041588">
    <property type="entry name" value="Integrase_H2C2"/>
</dbReference>
<dbReference type="FunFam" id="1.10.340.70:FF:000003">
    <property type="entry name" value="Protein CBG25708"/>
    <property type="match status" value="1"/>
</dbReference>
<reference evidence="3 4" key="1">
    <citation type="submission" date="2020-02" db="EMBL/GenBank/DDBJ databases">
        <authorList>
            <person name="Ferguson B K."/>
        </authorList>
    </citation>
    <scope>NUCLEOTIDE SEQUENCE [LARGE SCALE GENOMIC DNA]</scope>
</reference>
<dbReference type="AlphaFoldDB" id="A0A6H5HU77"/>
<dbReference type="EC" id="2.7.7.49" evidence="1"/>
<gene>
    <name evidence="3" type="ORF">NTEN_LOCUS24125</name>
</gene>
<feature type="non-terminal residue" evidence="3">
    <location>
        <position position="259"/>
    </location>
</feature>
<evidence type="ECO:0000313" key="4">
    <source>
        <dbReference type="Proteomes" id="UP000479000"/>
    </source>
</evidence>
<dbReference type="InterPro" id="IPR036397">
    <property type="entry name" value="RNaseH_sf"/>
</dbReference>
<accession>A0A6H5HU77</accession>
<sequence>MQIQQIPITSTDIANETLKDKHLSAILTALQNGTDLRAIGYKGREAEYSMADGCLTLGQRVVIPPKFRQRLLEDLHVAHIGIVKMKGLARSLIYWPSIDEDIERIAKCCEPCLNNAKMPPKTRSHHWEYPSVCWDRIHVDYADFLGKNILIVVDAYSKWMNVAITNSTTAKATCDVLEELAGRSRLRQALRVNSLPKPRLQLHQPGDIPCVRESLLRTLSKMFGDFNFYYYGLILGPQRGVFNFEELVRVGLEYCRNWL</sequence>
<dbReference type="GO" id="GO:0003676">
    <property type="term" value="F:nucleic acid binding"/>
    <property type="evidence" value="ECO:0007669"/>
    <property type="project" value="InterPro"/>
</dbReference>
<dbReference type="PANTHER" id="PTHR37984">
    <property type="entry name" value="PROTEIN CBG26694"/>
    <property type="match status" value="1"/>
</dbReference>
<dbReference type="Gene3D" id="3.30.420.10">
    <property type="entry name" value="Ribonuclease H-like superfamily/Ribonuclease H"/>
    <property type="match status" value="1"/>
</dbReference>
<keyword evidence="4" id="KW-1185">Reference proteome</keyword>
<evidence type="ECO:0000313" key="3">
    <source>
        <dbReference type="EMBL" id="CAB0020552.1"/>
    </source>
</evidence>
<name>A0A6H5HU77_9HEMI</name>
<dbReference type="Proteomes" id="UP000479000">
    <property type="component" value="Unassembled WGS sequence"/>
</dbReference>
<dbReference type="Gene3D" id="1.10.340.70">
    <property type="match status" value="1"/>
</dbReference>
<evidence type="ECO:0000259" key="2">
    <source>
        <dbReference type="Pfam" id="PF17921"/>
    </source>
</evidence>